<name>A0ABP5CKW6_9MICO</name>
<dbReference type="Pfam" id="PF00296">
    <property type="entry name" value="Bac_luciferase"/>
    <property type="match status" value="1"/>
</dbReference>
<keyword evidence="3" id="KW-1185">Reference proteome</keyword>
<dbReference type="Proteomes" id="UP001499954">
    <property type="component" value="Unassembled WGS sequence"/>
</dbReference>
<sequence>MTTLSTIAFLTPGNYDDARPEQGLEDTLALFEHGERLGYDGAWVRQRHLEHGVSSAPVFLAAASQRTSRIRLGIGVIPIGFESPFRLAEDLSTADVLSGGRLEVGVSAGRPPHVELIGERVFDGDWSGQDFSHARVDRLLENLSGEFIGDADTVIHSPGNVQRPRLQPHAAGLRDRVWIGAGSARSAEWAAERGLGLLTGNIVSGGPVVEGGPSAFAATQADVLARYRDAYRGAGSPRVALGRVIVPTDGADRATRAKYAEYRASREERTRIAHGERLTQFAPDLIGTAEEILEQLAADPVVSAATDLRLELPYEFSVEDYRQILDDVASLIAPELGWAGGGSRAGSATDAAARAAASGTGAVGTASATEAA</sequence>
<feature type="domain" description="Luciferase-like" evidence="1">
    <location>
        <begin position="13"/>
        <end position="298"/>
    </location>
</feature>
<evidence type="ECO:0000313" key="2">
    <source>
        <dbReference type="EMBL" id="GAA1965534.1"/>
    </source>
</evidence>
<dbReference type="InterPro" id="IPR050766">
    <property type="entry name" value="Bact_Lucif_Oxidored"/>
</dbReference>
<dbReference type="PANTHER" id="PTHR30137">
    <property type="entry name" value="LUCIFERASE-LIKE MONOOXYGENASE"/>
    <property type="match status" value="1"/>
</dbReference>
<evidence type="ECO:0000259" key="1">
    <source>
        <dbReference type="Pfam" id="PF00296"/>
    </source>
</evidence>
<dbReference type="EMBL" id="BAAAMK010000010">
    <property type="protein sequence ID" value="GAA1965534.1"/>
    <property type="molecule type" value="Genomic_DNA"/>
</dbReference>
<proteinExistence type="predicted"/>
<comment type="caution">
    <text evidence="2">The sequence shown here is derived from an EMBL/GenBank/DDBJ whole genome shotgun (WGS) entry which is preliminary data.</text>
</comment>
<protein>
    <submittedName>
        <fullName evidence="2">LLM class flavin-dependent oxidoreductase</fullName>
    </submittedName>
</protein>
<dbReference type="SUPFAM" id="SSF51679">
    <property type="entry name" value="Bacterial luciferase-like"/>
    <property type="match status" value="1"/>
</dbReference>
<evidence type="ECO:0000313" key="3">
    <source>
        <dbReference type="Proteomes" id="UP001499954"/>
    </source>
</evidence>
<dbReference type="RefSeq" id="WP_157415638.1">
    <property type="nucleotide sequence ID" value="NZ_BAAAMK010000010.1"/>
</dbReference>
<dbReference type="PANTHER" id="PTHR30137:SF15">
    <property type="entry name" value="BLL6902 PROTEIN"/>
    <property type="match status" value="1"/>
</dbReference>
<gene>
    <name evidence="2" type="ORF">GCM10009717_35520</name>
</gene>
<dbReference type="Gene3D" id="3.20.20.30">
    <property type="entry name" value="Luciferase-like domain"/>
    <property type="match status" value="1"/>
</dbReference>
<reference evidence="3" key="1">
    <citation type="journal article" date="2019" name="Int. J. Syst. Evol. Microbiol.">
        <title>The Global Catalogue of Microorganisms (GCM) 10K type strain sequencing project: providing services to taxonomists for standard genome sequencing and annotation.</title>
        <authorList>
            <consortium name="The Broad Institute Genomics Platform"/>
            <consortium name="The Broad Institute Genome Sequencing Center for Infectious Disease"/>
            <person name="Wu L."/>
            <person name="Ma J."/>
        </authorList>
    </citation>
    <scope>NUCLEOTIDE SEQUENCE [LARGE SCALE GENOMIC DNA]</scope>
    <source>
        <strain evidence="3">JCM 13584</strain>
    </source>
</reference>
<dbReference type="InterPro" id="IPR011251">
    <property type="entry name" value="Luciferase-like_dom"/>
</dbReference>
<organism evidence="2 3">
    <name type="scientific">Agromyces allii</name>
    <dbReference type="NCBI Taxonomy" id="393607"/>
    <lineage>
        <taxon>Bacteria</taxon>
        <taxon>Bacillati</taxon>
        <taxon>Actinomycetota</taxon>
        <taxon>Actinomycetes</taxon>
        <taxon>Micrococcales</taxon>
        <taxon>Microbacteriaceae</taxon>
        <taxon>Agromyces</taxon>
    </lineage>
</organism>
<accession>A0ABP5CKW6</accession>
<dbReference type="InterPro" id="IPR036661">
    <property type="entry name" value="Luciferase-like_sf"/>
</dbReference>